<feature type="transmembrane region" description="Helical" evidence="11">
    <location>
        <begin position="93"/>
        <end position="111"/>
    </location>
</feature>
<keyword evidence="2" id="KW-0597">Phosphoprotein</keyword>
<dbReference type="EMBL" id="BAAAND010000008">
    <property type="protein sequence ID" value="GAA1594875.1"/>
    <property type="molecule type" value="Genomic_DNA"/>
</dbReference>
<dbReference type="Gene3D" id="1.20.120.620">
    <property type="entry name" value="Backbone structure of the membrane domain of e. Coli histidine kinase receptor kdpd"/>
    <property type="match status" value="1"/>
</dbReference>
<feature type="transmembrane region" description="Helical" evidence="11">
    <location>
        <begin position="12"/>
        <end position="30"/>
    </location>
</feature>
<dbReference type="Pfam" id="PF13493">
    <property type="entry name" value="DUF4118"/>
    <property type="match status" value="1"/>
</dbReference>
<evidence type="ECO:0000256" key="10">
    <source>
        <dbReference type="ARBA" id="ARBA00023136"/>
    </source>
</evidence>
<evidence type="ECO:0000256" key="11">
    <source>
        <dbReference type="SAM" id="Phobius"/>
    </source>
</evidence>
<keyword evidence="5" id="KW-0547">Nucleotide-binding</keyword>
<evidence type="ECO:0000313" key="13">
    <source>
        <dbReference type="EMBL" id="GAA1594875.1"/>
    </source>
</evidence>
<gene>
    <name evidence="13" type="ORF">GCM10009742_46970</name>
</gene>
<evidence type="ECO:0000256" key="9">
    <source>
        <dbReference type="ARBA" id="ARBA00023012"/>
    </source>
</evidence>
<evidence type="ECO:0000256" key="8">
    <source>
        <dbReference type="ARBA" id="ARBA00022989"/>
    </source>
</evidence>
<sequence length="253" mass="26882">MTRVDVILRNRTAVVAVAAVVPALACAAILPFRTAFEHTNAALVLVLLVVAAAATGIRAAGLVAALSSAICYDFFLTQPYERLAITARADIETAVLLVLVGVAVTEIALWGRRHQAEASRQHGYLDGVSRTGGIVAAGGSATGRLIEYVAGQIVDVLDIDDCLFDRETQEVAPTALLHSGTVLRLGREIDVRRSGLPTDSEIELRVQHAGVTYGRFLLIASTRVVRPSRTQLQVAVALTDYVGAALATHDQLH</sequence>
<evidence type="ECO:0000256" key="2">
    <source>
        <dbReference type="ARBA" id="ARBA00022553"/>
    </source>
</evidence>
<dbReference type="RefSeq" id="WP_344194814.1">
    <property type="nucleotide sequence ID" value="NZ_BAAAND010000008.1"/>
</dbReference>
<protein>
    <recommendedName>
        <fullName evidence="12">Sensor protein KdpD transmembrane domain-containing protein</fullName>
    </recommendedName>
</protein>
<feature type="domain" description="Sensor protein KdpD transmembrane" evidence="12">
    <location>
        <begin position="16"/>
        <end position="120"/>
    </location>
</feature>
<accession>A0ABN2E6C7</accession>
<keyword evidence="9" id="KW-0902">Two-component regulatory system</keyword>
<evidence type="ECO:0000256" key="4">
    <source>
        <dbReference type="ARBA" id="ARBA00022692"/>
    </source>
</evidence>
<name>A0ABN2E6C7_9ACTN</name>
<evidence type="ECO:0000256" key="1">
    <source>
        <dbReference type="ARBA" id="ARBA00004141"/>
    </source>
</evidence>
<evidence type="ECO:0000256" key="5">
    <source>
        <dbReference type="ARBA" id="ARBA00022741"/>
    </source>
</evidence>
<evidence type="ECO:0000259" key="12">
    <source>
        <dbReference type="Pfam" id="PF13493"/>
    </source>
</evidence>
<keyword evidence="8 11" id="KW-1133">Transmembrane helix</keyword>
<feature type="transmembrane region" description="Helical" evidence="11">
    <location>
        <begin position="42"/>
        <end position="72"/>
    </location>
</feature>
<dbReference type="Proteomes" id="UP001500190">
    <property type="component" value="Unassembled WGS sequence"/>
</dbReference>
<proteinExistence type="predicted"/>
<keyword evidence="10 11" id="KW-0472">Membrane</keyword>
<dbReference type="InterPro" id="IPR025201">
    <property type="entry name" value="KdpD_TM"/>
</dbReference>
<comment type="subcellular location">
    <subcellularLocation>
        <location evidence="1">Membrane</location>
        <topology evidence="1">Multi-pass membrane protein</topology>
    </subcellularLocation>
</comment>
<keyword evidence="7" id="KW-0067">ATP-binding</keyword>
<evidence type="ECO:0000256" key="3">
    <source>
        <dbReference type="ARBA" id="ARBA00022679"/>
    </source>
</evidence>
<keyword evidence="3" id="KW-0808">Transferase</keyword>
<organism evidence="13 14">
    <name type="scientific">Kribbella karoonensis</name>
    <dbReference type="NCBI Taxonomy" id="324851"/>
    <lineage>
        <taxon>Bacteria</taxon>
        <taxon>Bacillati</taxon>
        <taxon>Actinomycetota</taxon>
        <taxon>Actinomycetes</taxon>
        <taxon>Propionibacteriales</taxon>
        <taxon>Kribbellaceae</taxon>
        <taxon>Kribbella</taxon>
    </lineage>
</organism>
<keyword evidence="14" id="KW-1185">Reference proteome</keyword>
<evidence type="ECO:0000313" key="14">
    <source>
        <dbReference type="Proteomes" id="UP001500190"/>
    </source>
</evidence>
<comment type="caution">
    <text evidence="13">The sequence shown here is derived from an EMBL/GenBank/DDBJ whole genome shotgun (WGS) entry which is preliminary data.</text>
</comment>
<evidence type="ECO:0000256" key="7">
    <source>
        <dbReference type="ARBA" id="ARBA00022840"/>
    </source>
</evidence>
<keyword evidence="4 11" id="KW-0812">Transmembrane</keyword>
<evidence type="ECO:0000256" key="6">
    <source>
        <dbReference type="ARBA" id="ARBA00022777"/>
    </source>
</evidence>
<dbReference type="InterPro" id="IPR038318">
    <property type="entry name" value="KdpD_sf"/>
</dbReference>
<keyword evidence="6" id="KW-0418">Kinase</keyword>
<reference evidence="13 14" key="1">
    <citation type="journal article" date="2019" name="Int. J. Syst. Evol. Microbiol.">
        <title>The Global Catalogue of Microorganisms (GCM) 10K type strain sequencing project: providing services to taxonomists for standard genome sequencing and annotation.</title>
        <authorList>
            <consortium name="The Broad Institute Genomics Platform"/>
            <consortium name="The Broad Institute Genome Sequencing Center for Infectious Disease"/>
            <person name="Wu L."/>
            <person name="Ma J."/>
        </authorList>
    </citation>
    <scope>NUCLEOTIDE SEQUENCE [LARGE SCALE GENOMIC DNA]</scope>
    <source>
        <strain evidence="13 14">JCM 14304</strain>
    </source>
</reference>